<dbReference type="CDD" id="cd03801">
    <property type="entry name" value="GT4_PimA-like"/>
    <property type="match status" value="1"/>
</dbReference>
<name>A0ABY2XIR6_9GAMM</name>
<evidence type="ECO:0000259" key="1">
    <source>
        <dbReference type="Pfam" id="PF00534"/>
    </source>
</evidence>
<dbReference type="InterPro" id="IPR001296">
    <property type="entry name" value="Glyco_trans_1"/>
</dbReference>
<proteinExistence type="predicted"/>
<dbReference type="SUPFAM" id="SSF53756">
    <property type="entry name" value="UDP-Glycosyltransferase/glycogen phosphorylase"/>
    <property type="match status" value="1"/>
</dbReference>
<keyword evidence="3" id="KW-1185">Reference proteome</keyword>
<evidence type="ECO:0000313" key="2">
    <source>
        <dbReference type="EMBL" id="TMW11740.1"/>
    </source>
</evidence>
<dbReference type="RefSeq" id="WP_138773195.1">
    <property type="nucleotide sequence ID" value="NZ_JBHSSX010000014.1"/>
</dbReference>
<accession>A0ABY2XIR6</accession>
<evidence type="ECO:0000313" key="3">
    <source>
        <dbReference type="Proteomes" id="UP000739180"/>
    </source>
</evidence>
<feature type="domain" description="Glycosyl transferase family 1" evidence="1">
    <location>
        <begin position="179"/>
        <end position="334"/>
    </location>
</feature>
<sequence>MNLAFLLFEYFPYGGLQRDMLAIAEAAVARGHRVTVFTRAWHGEAPQGPALETVPVGGASNHARDAAFAAAMGERLAGFDRVVGFNKMPGLDWYYAADGCLAERYRGLKRWLPRYRSKLAMEAAVFGAGADTGILSISPRQRALYQRHYGTADARFLDLPPGIRRDRLLPEDFPLRRARLRTELGVAETTPMLLFVGSGFRTKGLDRAIRALAGLADDVRLFVVGDDDAGPYERLAGRLGVSSRVRFMGGQDNVPEWLWAADLLLHPAYAENTGTVLLEAAIAGLPVLTTSACGYAGYVRDAEMGAVLDDPSPEALTAAASELLTRPRALWRERGRTFADSADIYSLVEHAVDAIEAAPAGEAPHQEAP</sequence>
<organism evidence="2 3">
    <name type="scientific">Alloalcanivorax gelatiniphagus</name>
    <dbReference type="NCBI Taxonomy" id="1194167"/>
    <lineage>
        <taxon>Bacteria</taxon>
        <taxon>Pseudomonadati</taxon>
        <taxon>Pseudomonadota</taxon>
        <taxon>Gammaproteobacteria</taxon>
        <taxon>Oceanospirillales</taxon>
        <taxon>Alcanivoracaceae</taxon>
        <taxon>Alloalcanivorax</taxon>
    </lineage>
</organism>
<dbReference type="Pfam" id="PF00534">
    <property type="entry name" value="Glycos_transf_1"/>
    <property type="match status" value="1"/>
</dbReference>
<reference evidence="2 3" key="1">
    <citation type="submission" date="2019-05" db="EMBL/GenBank/DDBJ databases">
        <title>Genome of Alcanivorax gelatiniphagus, an oil degrading marine bacteria.</title>
        <authorList>
            <person name="Kwon K.K."/>
        </authorList>
    </citation>
    <scope>NUCLEOTIDE SEQUENCE [LARGE SCALE GENOMIC DNA]</scope>
    <source>
        <strain evidence="2 3">MEBiC 08158</strain>
    </source>
</reference>
<protein>
    <submittedName>
        <fullName evidence="2">Glycosyltransferase family 4 protein</fullName>
    </submittedName>
</protein>
<dbReference type="EMBL" id="VCQT01000039">
    <property type="protein sequence ID" value="TMW11740.1"/>
    <property type="molecule type" value="Genomic_DNA"/>
</dbReference>
<dbReference type="Gene3D" id="3.40.50.2000">
    <property type="entry name" value="Glycogen Phosphorylase B"/>
    <property type="match status" value="2"/>
</dbReference>
<dbReference type="Proteomes" id="UP000739180">
    <property type="component" value="Unassembled WGS sequence"/>
</dbReference>
<dbReference type="PANTHER" id="PTHR12526:SF641">
    <property type="entry name" value="LIPOPOLYSACCHARIDE CORE BIOSYNTHESIS PROTEIN RFAG"/>
    <property type="match status" value="1"/>
</dbReference>
<gene>
    <name evidence="2" type="ORF">FGS76_13535</name>
</gene>
<comment type="caution">
    <text evidence="2">The sequence shown here is derived from an EMBL/GenBank/DDBJ whole genome shotgun (WGS) entry which is preliminary data.</text>
</comment>
<dbReference type="PANTHER" id="PTHR12526">
    <property type="entry name" value="GLYCOSYLTRANSFERASE"/>
    <property type="match status" value="1"/>
</dbReference>